<reference evidence="7 8" key="1">
    <citation type="submission" date="2016-07" db="EMBL/GenBank/DDBJ databases">
        <title>High microdiversification within the ubiquitous acI lineage of Actinobacteria.</title>
        <authorList>
            <person name="Neuenschwander S.M."/>
            <person name="Salcher M."/>
            <person name="Ghai R."/>
            <person name="Pernthaler J."/>
        </authorList>
    </citation>
    <scope>NUCLEOTIDE SEQUENCE [LARGE SCALE GENOMIC DNA]</scope>
    <source>
        <strain evidence="7">MMS-IIA-15</strain>
    </source>
</reference>
<dbReference type="RefSeq" id="WP_095686147.1">
    <property type="nucleotide sequence ID" value="NZ_CP016776.1"/>
</dbReference>
<dbReference type="Gene3D" id="1.10.340.30">
    <property type="entry name" value="Hypothetical protein, domain 2"/>
    <property type="match status" value="1"/>
</dbReference>
<comment type="catalytic activity">
    <reaction evidence="1">
        <text>Hydrolysis of alkylated DNA, releasing 3-methyladenine, 3-methylguanine, 7-methylguanine and 7-methyladenine.</text>
        <dbReference type="EC" id="3.2.2.21"/>
    </reaction>
</comment>
<dbReference type="InterPro" id="IPR011257">
    <property type="entry name" value="DNA_glycosylase"/>
</dbReference>
<evidence type="ECO:0000259" key="6">
    <source>
        <dbReference type="SMART" id="SM00478"/>
    </source>
</evidence>
<dbReference type="SMART" id="SM00478">
    <property type="entry name" value="ENDO3c"/>
    <property type="match status" value="1"/>
</dbReference>
<proteinExistence type="inferred from homology"/>
<keyword evidence="5" id="KW-0234">DNA repair</keyword>
<name>A0A249KU40_9ACTN</name>
<dbReference type="PANTHER" id="PTHR43003:SF5">
    <property type="entry name" value="DNA-3-METHYLADENINE GLYCOSYLASE"/>
    <property type="match status" value="1"/>
</dbReference>
<dbReference type="KEGG" id="pvn:A7sIIA15_05440"/>
<dbReference type="CDD" id="cd00056">
    <property type="entry name" value="ENDO3c"/>
    <property type="match status" value="1"/>
</dbReference>
<sequence length="214" mass="23985">MAVHSAQKMRRIVAEVAEMDRKFAPLIARRPLCTIGRSAPTESHFESLVSSVISQQLAVKAAETIHGRLVDLCKGTINAKKLIKLDDSALREIGVSGAKARTLKGLAGAVADKSIPIDTIDEIHDDQEIYDKLTSLWGIGRWTVEMFMMFQLGRLNVWPTGDLAVRRGWDMIHKNKEETLAKALDLKGEKLHPYRSVVAWYCYQAVHESRGLDY</sequence>
<dbReference type="GO" id="GO:0032993">
    <property type="term" value="C:protein-DNA complex"/>
    <property type="evidence" value="ECO:0007669"/>
    <property type="project" value="TreeGrafter"/>
</dbReference>
<gene>
    <name evidence="7" type="ORF">A7sIIA15_05440</name>
</gene>
<evidence type="ECO:0000256" key="2">
    <source>
        <dbReference type="ARBA" id="ARBA00010817"/>
    </source>
</evidence>
<evidence type="ECO:0000256" key="3">
    <source>
        <dbReference type="ARBA" id="ARBA00012000"/>
    </source>
</evidence>
<keyword evidence="8" id="KW-1185">Reference proteome</keyword>
<dbReference type="Proteomes" id="UP000217186">
    <property type="component" value="Chromosome"/>
</dbReference>
<dbReference type="GO" id="GO:0005737">
    <property type="term" value="C:cytoplasm"/>
    <property type="evidence" value="ECO:0007669"/>
    <property type="project" value="TreeGrafter"/>
</dbReference>
<dbReference type="GO" id="GO:0043916">
    <property type="term" value="F:DNA-7-methylguanine glycosylase activity"/>
    <property type="evidence" value="ECO:0007669"/>
    <property type="project" value="TreeGrafter"/>
</dbReference>
<dbReference type="GO" id="GO:0032131">
    <property type="term" value="F:alkylated DNA binding"/>
    <property type="evidence" value="ECO:0007669"/>
    <property type="project" value="TreeGrafter"/>
</dbReference>
<evidence type="ECO:0000256" key="4">
    <source>
        <dbReference type="ARBA" id="ARBA00022763"/>
    </source>
</evidence>
<organism evidence="7 8">
    <name type="scientific">Candidatus Planktophila vernalis</name>
    <dbReference type="NCBI Taxonomy" id="1884907"/>
    <lineage>
        <taxon>Bacteria</taxon>
        <taxon>Bacillati</taxon>
        <taxon>Actinomycetota</taxon>
        <taxon>Actinomycetes</taxon>
        <taxon>Candidatus Nanopelagicales</taxon>
        <taxon>Candidatus Nanopelagicaceae</taxon>
        <taxon>Candidatus Planktophila</taxon>
    </lineage>
</organism>
<feature type="domain" description="HhH-GPD" evidence="6">
    <location>
        <begin position="53"/>
        <end position="203"/>
    </location>
</feature>
<dbReference type="SUPFAM" id="SSF48150">
    <property type="entry name" value="DNA-glycosylase"/>
    <property type="match status" value="1"/>
</dbReference>
<dbReference type="OrthoDB" id="9811249at2"/>
<dbReference type="Pfam" id="PF00730">
    <property type="entry name" value="HhH-GPD"/>
    <property type="match status" value="1"/>
</dbReference>
<protein>
    <recommendedName>
        <fullName evidence="3">DNA-3-methyladenine glycosylase II</fullName>
        <ecNumber evidence="3">3.2.2.21</ecNumber>
    </recommendedName>
</protein>
<dbReference type="FunFam" id="1.10.340.30:FF:000004">
    <property type="entry name" value="DNA-3-methyladenine glycosylase II"/>
    <property type="match status" value="1"/>
</dbReference>
<keyword evidence="4" id="KW-0227">DNA damage</keyword>
<dbReference type="PANTHER" id="PTHR43003">
    <property type="entry name" value="DNA-3-METHYLADENINE GLYCOSYLASE"/>
    <property type="match status" value="1"/>
</dbReference>
<dbReference type="InterPro" id="IPR003265">
    <property type="entry name" value="HhH-GPD_domain"/>
</dbReference>
<dbReference type="GO" id="GO:0006307">
    <property type="term" value="P:DNA alkylation repair"/>
    <property type="evidence" value="ECO:0007669"/>
    <property type="project" value="TreeGrafter"/>
</dbReference>
<evidence type="ECO:0000313" key="7">
    <source>
        <dbReference type="EMBL" id="ASY20286.1"/>
    </source>
</evidence>
<dbReference type="EC" id="3.2.2.21" evidence="3"/>
<evidence type="ECO:0000313" key="8">
    <source>
        <dbReference type="Proteomes" id="UP000217186"/>
    </source>
</evidence>
<accession>A0A249KU40</accession>
<dbReference type="InterPro" id="IPR051912">
    <property type="entry name" value="Alkylbase_DNA_Glycosylase/TA"/>
</dbReference>
<evidence type="ECO:0000256" key="1">
    <source>
        <dbReference type="ARBA" id="ARBA00000086"/>
    </source>
</evidence>
<dbReference type="Gene3D" id="1.10.1670.40">
    <property type="match status" value="1"/>
</dbReference>
<dbReference type="GO" id="GO:0006285">
    <property type="term" value="P:base-excision repair, AP site formation"/>
    <property type="evidence" value="ECO:0007669"/>
    <property type="project" value="TreeGrafter"/>
</dbReference>
<dbReference type="EMBL" id="CP016776">
    <property type="protein sequence ID" value="ASY20286.1"/>
    <property type="molecule type" value="Genomic_DNA"/>
</dbReference>
<dbReference type="GO" id="GO:0008725">
    <property type="term" value="F:DNA-3-methyladenine glycosylase activity"/>
    <property type="evidence" value="ECO:0007669"/>
    <property type="project" value="TreeGrafter"/>
</dbReference>
<evidence type="ECO:0000256" key="5">
    <source>
        <dbReference type="ARBA" id="ARBA00023204"/>
    </source>
</evidence>
<comment type="similarity">
    <text evidence="2">Belongs to the alkylbase DNA glycosidase AlkA family.</text>
</comment>
<dbReference type="AlphaFoldDB" id="A0A249KU40"/>